<dbReference type="RefSeq" id="WP_183885030.1">
    <property type="nucleotide sequence ID" value="NZ_JACHCE010000011.1"/>
</dbReference>
<organism evidence="2 3">
    <name type="scientific">Pedobacter cryoconitis</name>
    <dbReference type="NCBI Taxonomy" id="188932"/>
    <lineage>
        <taxon>Bacteria</taxon>
        <taxon>Pseudomonadati</taxon>
        <taxon>Bacteroidota</taxon>
        <taxon>Sphingobacteriia</taxon>
        <taxon>Sphingobacteriales</taxon>
        <taxon>Sphingobacteriaceae</taxon>
        <taxon>Pedobacter</taxon>
    </lineage>
</organism>
<reference evidence="2 3" key="1">
    <citation type="submission" date="2020-08" db="EMBL/GenBank/DDBJ databases">
        <title>Genomic Encyclopedia of Type Strains, Phase IV (KMG-V): Genome sequencing to study the core and pangenomes of soil and plant-associated prokaryotes.</title>
        <authorList>
            <person name="Whitman W."/>
        </authorList>
    </citation>
    <scope>NUCLEOTIDE SEQUENCE [LARGE SCALE GENOMIC DNA]</scope>
    <source>
        <strain evidence="2 3">S3M1</strain>
    </source>
</reference>
<evidence type="ECO:0000313" key="2">
    <source>
        <dbReference type="EMBL" id="MBB5639096.1"/>
    </source>
</evidence>
<proteinExistence type="predicted"/>
<evidence type="ECO:0000259" key="1">
    <source>
        <dbReference type="PROSITE" id="PS50910"/>
    </source>
</evidence>
<feature type="domain" description="HEPN" evidence="1">
    <location>
        <begin position="151"/>
        <end position="264"/>
    </location>
</feature>
<dbReference type="PROSITE" id="PS50910">
    <property type="entry name" value="HEPN"/>
    <property type="match status" value="1"/>
</dbReference>
<dbReference type="Proteomes" id="UP000537204">
    <property type="component" value="Unassembled WGS sequence"/>
</dbReference>
<dbReference type="SUPFAM" id="SSF81593">
    <property type="entry name" value="Nucleotidyltransferase substrate binding subunit/domain"/>
    <property type="match status" value="1"/>
</dbReference>
<accession>A0A7W9E1H1</accession>
<dbReference type="Pfam" id="PF05168">
    <property type="entry name" value="HEPN"/>
    <property type="match status" value="1"/>
</dbReference>
<dbReference type="AlphaFoldDB" id="A0A7W9E1H1"/>
<dbReference type="Gene3D" id="1.20.120.330">
    <property type="entry name" value="Nucleotidyltransferases domain 2"/>
    <property type="match status" value="1"/>
</dbReference>
<gene>
    <name evidence="2" type="ORF">HDE68_005034</name>
</gene>
<name>A0A7W9E1H1_9SPHI</name>
<dbReference type="InterPro" id="IPR007842">
    <property type="entry name" value="HEPN_dom"/>
</dbReference>
<sequence>MEMHILSSADEQANHFNEFVKSLAQKFQPLQVFCFAKKCILNETDGCFINRHISHHCQYCLLVVTETSTRIDHEVQNFANTHFKSGVVTILCHGQESISEAIKANNRFFMTVYTIGQLLYSHDGMTQFNFSQRFIPTQSAKKAKKHFAQRMPLANGFLRGAAECLTNQDFNITTFMLHQVIEQSCIVLIKVHMAYRSEIHNLNRLLNLCKCFSDKPYQMLLSGSSEDERLFDILIKSYSEARYGDHFSVDESDAQQLYDKVTSFVALTNTMCKEKIQKLENEAVLYRNIPQESEVIHG</sequence>
<comment type="caution">
    <text evidence="2">The sequence shown here is derived from an EMBL/GenBank/DDBJ whole genome shotgun (WGS) entry which is preliminary data.</text>
</comment>
<evidence type="ECO:0000313" key="3">
    <source>
        <dbReference type="Proteomes" id="UP000537204"/>
    </source>
</evidence>
<dbReference type="EMBL" id="JACHCE010000011">
    <property type="protein sequence ID" value="MBB5639096.1"/>
    <property type="molecule type" value="Genomic_DNA"/>
</dbReference>
<protein>
    <submittedName>
        <fullName evidence="2">HEPN domain-containing protein</fullName>
    </submittedName>
</protein>